<evidence type="ECO:0000256" key="4">
    <source>
        <dbReference type="ARBA" id="ARBA00023136"/>
    </source>
</evidence>
<comment type="function">
    <text evidence="7">Functions as a peptidoglycan terminase that cleaves nascent peptidoglycan strands endolytically to terminate their elongation.</text>
</comment>
<organism evidence="8 9">
    <name type="scientific">Haemophilus paraphrohaemolyticus</name>
    <dbReference type="NCBI Taxonomy" id="736"/>
    <lineage>
        <taxon>Bacteria</taxon>
        <taxon>Pseudomonadati</taxon>
        <taxon>Pseudomonadota</taxon>
        <taxon>Gammaproteobacteria</taxon>
        <taxon>Pasteurellales</taxon>
        <taxon>Pasteurellaceae</taxon>
        <taxon>Haemophilus</taxon>
    </lineage>
</organism>
<evidence type="ECO:0000313" key="8">
    <source>
        <dbReference type="EMBL" id="RDF08916.1"/>
    </source>
</evidence>
<sequence length="347" mass="39472">MRKKILLSLGMLAIVAVCVFGYCYQKINDLAHHPLTIHSDQFFIVEKGTSSQKLAKQLEEQGIVQHDDVALLPYLIRLNPELSRFKAGVYSLNNLKTVEDLLKHLNSGKEVQLNVKFIEGKTFNTFREQLANASYLEQTLMGKSEAEIAKMLGLSHEKLEGWISPDTYNYVPYSSDFDLLKRAYHKQQKALDEAWQNRAENLPLANPYEMLVLASIVEKETGVANERPQVASVFVNRLKQGWKLETDPTVIYGLGERYNGKIYKKDLQEATPYNTYIINGLPPTPIAMPSEDALKAVSQPDSTPYFFFVADGTGGHKFSRSLNEHNQAVKEWRKIERERKQTTEGTK</sequence>
<comment type="catalytic activity">
    <reaction evidence="7">
        <text>a peptidoglycan chain = a peptidoglycan chain with N-acetyl-1,6-anhydromuramyl-[peptide] at the reducing end + a peptidoglycan chain with N-acetylglucosamine at the non-reducing end.</text>
        <dbReference type="EC" id="4.2.2.29"/>
    </reaction>
</comment>
<comment type="similarity">
    <text evidence="7">Belongs to the transglycosylase MltG family.</text>
</comment>
<dbReference type="PANTHER" id="PTHR30518">
    <property type="entry name" value="ENDOLYTIC MUREIN TRANSGLYCOSYLASE"/>
    <property type="match status" value="1"/>
</dbReference>
<dbReference type="InterPro" id="IPR003770">
    <property type="entry name" value="MLTG-like"/>
</dbReference>
<keyword evidence="4 7" id="KW-0472">Membrane</keyword>
<evidence type="ECO:0000256" key="3">
    <source>
        <dbReference type="ARBA" id="ARBA00022989"/>
    </source>
</evidence>
<evidence type="ECO:0000313" key="9">
    <source>
        <dbReference type="Proteomes" id="UP000253945"/>
    </source>
</evidence>
<dbReference type="GO" id="GO:0008932">
    <property type="term" value="F:lytic endotransglycosylase activity"/>
    <property type="evidence" value="ECO:0007669"/>
    <property type="project" value="UniProtKB-UniRule"/>
</dbReference>
<keyword evidence="6 7" id="KW-0961">Cell wall biogenesis/degradation</keyword>
<dbReference type="EC" id="4.2.2.29" evidence="7"/>
<evidence type="ECO:0000256" key="7">
    <source>
        <dbReference type="HAMAP-Rule" id="MF_02065"/>
    </source>
</evidence>
<gene>
    <name evidence="7 8" type="primary">mltG</name>
    <name evidence="8" type="ORF">DPV92_07810</name>
</gene>
<evidence type="ECO:0000256" key="6">
    <source>
        <dbReference type="ARBA" id="ARBA00023316"/>
    </source>
</evidence>
<evidence type="ECO:0000256" key="1">
    <source>
        <dbReference type="ARBA" id="ARBA00022475"/>
    </source>
</evidence>
<keyword evidence="2 7" id="KW-0812">Transmembrane</keyword>
<keyword evidence="5 7" id="KW-0456">Lyase</keyword>
<proteinExistence type="inferred from homology"/>
<keyword evidence="7" id="KW-0997">Cell inner membrane</keyword>
<reference evidence="8 9" key="1">
    <citation type="submission" date="2018-05" db="EMBL/GenBank/DDBJ databases">
        <title>Draft Genome Sequences for a Diverse set of 7 Haemophilus Species.</title>
        <authorList>
            <person name="Nichols M."/>
            <person name="Topaz N."/>
            <person name="Wang X."/>
            <person name="Wang X."/>
            <person name="Boxrud D."/>
        </authorList>
    </citation>
    <scope>NUCLEOTIDE SEQUENCE [LARGE SCALE GENOMIC DNA]</scope>
    <source>
        <strain evidence="8 9">C2014016342</strain>
    </source>
</reference>
<dbReference type="STRING" id="736.B0184_03735"/>
<feature type="site" description="Important for catalytic activity" evidence="7">
    <location>
        <position position="220"/>
    </location>
</feature>
<dbReference type="Proteomes" id="UP000253945">
    <property type="component" value="Unassembled WGS sequence"/>
</dbReference>
<evidence type="ECO:0000256" key="5">
    <source>
        <dbReference type="ARBA" id="ARBA00023239"/>
    </source>
</evidence>
<dbReference type="GO" id="GO:0005886">
    <property type="term" value="C:plasma membrane"/>
    <property type="evidence" value="ECO:0007669"/>
    <property type="project" value="UniProtKB-UniRule"/>
</dbReference>
<dbReference type="GO" id="GO:0009252">
    <property type="term" value="P:peptidoglycan biosynthetic process"/>
    <property type="evidence" value="ECO:0007669"/>
    <property type="project" value="UniProtKB-UniRule"/>
</dbReference>
<dbReference type="AlphaFoldDB" id="A0A369ZRL1"/>
<dbReference type="NCBIfam" id="TIGR00247">
    <property type="entry name" value="endolytic transglycosylase MltG"/>
    <property type="match status" value="1"/>
</dbReference>
<dbReference type="HAMAP" id="MF_02065">
    <property type="entry name" value="MltG"/>
    <property type="match status" value="1"/>
</dbReference>
<dbReference type="Gene3D" id="3.30.160.60">
    <property type="entry name" value="Classic Zinc Finger"/>
    <property type="match status" value="2"/>
</dbReference>
<dbReference type="RefSeq" id="WP_111354391.1">
    <property type="nucleotide sequence ID" value="NZ_QEQF01000008.1"/>
</dbReference>
<evidence type="ECO:0000256" key="2">
    <source>
        <dbReference type="ARBA" id="ARBA00022692"/>
    </source>
</evidence>
<name>A0A369ZRL1_9PAST</name>
<keyword evidence="3 7" id="KW-1133">Transmembrane helix</keyword>
<dbReference type="GO" id="GO:0071555">
    <property type="term" value="P:cell wall organization"/>
    <property type="evidence" value="ECO:0007669"/>
    <property type="project" value="UniProtKB-KW"/>
</dbReference>
<keyword evidence="9" id="KW-1185">Reference proteome</keyword>
<dbReference type="PANTHER" id="PTHR30518:SF2">
    <property type="entry name" value="ENDOLYTIC MUREIN TRANSGLYCOSYLASE"/>
    <property type="match status" value="1"/>
</dbReference>
<dbReference type="Pfam" id="PF02618">
    <property type="entry name" value="YceG"/>
    <property type="match status" value="1"/>
</dbReference>
<keyword evidence="1 7" id="KW-1003">Cell membrane</keyword>
<comment type="caution">
    <text evidence="8">The sequence shown here is derived from an EMBL/GenBank/DDBJ whole genome shotgun (WGS) entry which is preliminary data.</text>
</comment>
<dbReference type="CDD" id="cd08010">
    <property type="entry name" value="MltG_like"/>
    <property type="match status" value="1"/>
</dbReference>
<accession>A0A369ZRL1</accession>
<dbReference type="EMBL" id="QEQF01000008">
    <property type="protein sequence ID" value="RDF08916.1"/>
    <property type="molecule type" value="Genomic_DNA"/>
</dbReference>
<protein>
    <recommendedName>
        <fullName evidence="7">Endolytic murein transglycosylase</fullName>
        <ecNumber evidence="7">4.2.2.29</ecNumber>
    </recommendedName>
    <alternativeName>
        <fullName evidence="7">Peptidoglycan lytic transglycosylase</fullName>
    </alternativeName>
    <alternativeName>
        <fullName evidence="7">Peptidoglycan polymerization terminase</fullName>
    </alternativeName>
</protein>